<dbReference type="RefSeq" id="WP_039430017.1">
    <property type="nucleotide sequence ID" value="NZ_CP061845.1"/>
</dbReference>
<organism evidence="9 10">
    <name type="scientific">Vibrio navarrensis</name>
    <dbReference type="NCBI Taxonomy" id="29495"/>
    <lineage>
        <taxon>Bacteria</taxon>
        <taxon>Pseudomonadati</taxon>
        <taxon>Pseudomonadota</taxon>
        <taxon>Gammaproteobacteria</taxon>
        <taxon>Vibrionales</taxon>
        <taxon>Vibrionaceae</taxon>
        <taxon>Vibrio</taxon>
    </lineage>
</organism>
<dbReference type="AlphaFoldDB" id="A0A099LN92"/>
<keyword evidence="6" id="KW-0812">Transmembrane</keyword>
<evidence type="ECO:0000313" key="10">
    <source>
        <dbReference type="Proteomes" id="UP000029994"/>
    </source>
</evidence>
<keyword evidence="10" id="KW-1185">Reference proteome</keyword>
<accession>A0A099LN92</accession>
<dbReference type="CDD" id="cd12912">
    <property type="entry name" value="PDC2_MCP_like"/>
    <property type="match status" value="1"/>
</dbReference>
<dbReference type="STRING" id="29495.EA26_16600"/>
<dbReference type="Gene3D" id="3.30.450.20">
    <property type="entry name" value="PAS domain"/>
    <property type="match status" value="1"/>
</dbReference>
<evidence type="ECO:0000256" key="2">
    <source>
        <dbReference type="ARBA" id="ARBA00023224"/>
    </source>
</evidence>
<dbReference type="PANTHER" id="PTHR32089">
    <property type="entry name" value="METHYL-ACCEPTING CHEMOTAXIS PROTEIN MCPB"/>
    <property type="match status" value="1"/>
</dbReference>
<dbReference type="eggNOG" id="COG0840">
    <property type="taxonomic scope" value="Bacteria"/>
</dbReference>
<dbReference type="Pfam" id="PF17201">
    <property type="entry name" value="Cache_3-Cache_2"/>
    <property type="match status" value="1"/>
</dbReference>
<dbReference type="PROSITE" id="PS50111">
    <property type="entry name" value="CHEMOTAXIS_TRANSDUC_2"/>
    <property type="match status" value="1"/>
</dbReference>
<evidence type="ECO:0000259" key="7">
    <source>
        <dbReference type="PROSITE" id="PS50111"/>
    </source>
</evidence>
<keyword evidence="2 4" id="KW-0807">Transducer</keyword>
<dbReference type="InterPro" id="IPR033462">
    <property type="entry name" value="Cache_3-Cache_2"/>
</dbReference>
<dbReference type="PROSITE" id="PS50885">
    <property type="entry name" value="HAMP"/>
    <property type="match status" value="1"/>
</dbReference>
<dbReference type="EMBL" id="JMCG01000002">
    <property type="protein sequence ID" value="KGK08846.1"/>
    <property type="molecule type" value="Genomic_DNA"/>
</dbReference>
<dbReference type="GO" id="GO:0005886">
    <property type="term" value="C:plasma membrane"/>
    <property type="evidence" value="ECO:0007669"/>
    <property type="project" value="UniProtKB-SubCell"/>
</dbReference>
<keyword evidence="6" id="KW-0472">Membrane</keyword>
<evidence type="ECO:0000256" key="1">
    <source>
        <dbReference type="ARBA" id="ARBA00004533"/>
    </source>
</evidence>
<evidence type="ECO:0000256" key="5">
    <source>
        <dbReference type="SAM" id="Coils"/>
    </source>
</evidence>
<gene>
    <name evidence="9" type="ORF">EA26_16600</name>
</gene>
<dbReference type="InterPro" id="IPR003660">
    <property type="entry name" value="HAMP_dom"/>
</dbReference>
<sequence length="678" mass="73205">MINNFRNHSVGFQLRLIIALCLLLAFTSIATLVYRNAAQLLLDNTLREHQTRVESMAKAISGQFDAYLHTAKVLESTFRNGYLADAASDGSQIQFQGHTIADIRLAGESLIGSTQVVDNFTRDTGAVATIFAPLNDDFIRVSTSLKNPSGQRVVGTQLGQSHPGYQKLRSGQPYYAQVKLFGETYITYYAPIKDSLGRIKGISFIGLPVEKVAQDLFNSLSNIKWGDSGYTVVVDNDQQNQGKYLLHPSKNSDDPSITEMVDAQGKQPFKQIFTTQSGLITYPYEYEGTTGDKYLVFTEVPGWNWKLLGGTFVAEVTKGSKDLLMLIALTASAVAVATFVMVTISLNRNLKPLVILSGYMARLSQGEVSLDIPVTEKNSNNEITKLNNGASAMASQLNSLVSQIRATADTVHSASSSVAKDAQQNLAQSENQQQQVEQVVTAIEEMASSAQSVAQQVESIAENVRLANDDSQSGLNMVEGVCIDVAELNDQLDRSAAAIEQVNVDSESIQTVTRMIDEIAEQTNLLALNAAIEAARAGEQGRGFAVVADEVRTLAHRTQMSVKEVVSIIAKLKASTVNAVNLMTQSQSNANQVLDKAQEAGSALEAIAEQIHAIAAQADTIAATAEEQAQVSQEIAASAHTISELNLESKATSAQTAQSANELQKQADSLKQQVSFFH</sequence>
<dbReference type="Gene3D" id="1.10.287.950">
    <property type="entry name" value="Methyl-accepting chemotaxis protein"/>
    <property type="match status" value="1"/>
</dbReference>
<dbReference type="InterPro" id="IPR004089">
    <property type="entry name" value="MCPsignal_dom"/>
</dbReference>
<dbReference type="SUPFAM" id="SSF103190">
    <property type="entry name" value="Sensory domain-like"/>
    <property type="match status" value="1"/>
</dbReference>
<evidence type="ECO:0000256" key="4">
    <source>
        <dbReference type="PROSITE-ProRule" id="PRU00284"/>
    </source>
</evidence>
<evidence type="ECO:0000256" key="6">
    <source>
        <dbReference type="SAM" id="Phobius"/>
    </source>
</evidence>
<dbReference type="PANTHER" id="PTHR32089:SF112">
    <property type="entry name" value="LYSOZYME-LIKE PROTEIN-RELATED"/>
    <property type="match status" value="1"/>
</dbReference>
<name>A0A099LN92_9VIBR</name>
<evidence type="ECO:0000256" key="3">
    <source>
        <dbReference type="ARBA" id="ARBA00029447"/>
    </source>
</evidence>
<feature type="domain" description="Methyl-accepting transducer" evidence="7">
    <location>
        <begin position="407"/>
        <end position="643"/>
    </location>
</feature>
<dbReference type="GeneID" id="43684697"/>
<dbReference type="GO" id="GO:0007165">
    <property type="term" value="P:signal transduction"/>
    <property type="evidence" value="ECO:0007669"/>
    <property type="project" value="UniProtKB-KW"/>
</dbReference>
<proteinExistence type="inferred from homology"/>
<keyword evidence="6" id="KW-1133">Transmembrane helix</keyword>
<dbReference type="InterPro" id="IPR029151">
    <property type="entry name" value="Sensor-like_sf"/>
</dbReference>
<dbReference type="CDD" id="cd11386">
    <property type="entry name" value="MCP_signal"/>
    <property type="match status" value="1"/>
</dbReference>
<reference evidence="9 10" key="1">
    <citation type="submission" date="2014-04" db="EMBL/GenBank/DDBJ databases">
        <title>Genome sequencing of Vibrio navarrensis strains.</title>
        <authorList>
            <person name="Gladney L.M."/>
            <person name="Katz L.S."/>
            <person name="Marino-Ramirez L."/>
            <person name="Jordan I.K."/>
        </authorList>
    </citation>
    <scope>NUCLEOTIDE SEQUENCE [LARGE SCALE GENOMIC DNA]</scope>
    <source>
        <strain evidence="9 10">ATCC 51183</strain>
    </source>
</reference>
<comment type="similarity">
    <text evidence="3">Belongs to the methyl-accepting chemotaxis (MCP) protein family.</text>
</comment>
<dbReference type="FunFam" id="1.10.287.950:FF:000001">
    <property type="entry name" value="Methyl-accepting chemotaxis sensory transducer"/>
    <property type="match status" value="1"/>
</dbReference>
<dbReference type="Proteomes" id="UP000029994">
    <property type="component" value="Unassembled WGS sequence"/>
</dbReference>
<keyword evidence="5" id="KW-0175">Coiled coil</keyword>
<comment type="subcellular location">
    <subcellularLocation>
        <location evidence="1">Cell inner membrane</location>
    </subcellularLocation>
</comment>
<protein>
    <submittedName>
        <fullName evidence="9">Chemotaxis protein</fullName>
    </submittedName>
</protein>
<comment type="caution">
    <text evidence="9">The sequence shown here is derived from an EMBL/GenBank/DDBJ whole genome shotgun (WGS) entry which is preliminary data.</text>
</comment>
<feature type="transmembrane region" description="Helical" evidence="6">
    <location>
        <begin position="323"/>
        <end position="346"/>
    </location>
</feature>
<dbReference type="SUPFAM" id="SSF58104">
    <property type="entry name" value="Methyl-accepting chemotaxis protein (MCP) signaling domain"/>
    <property type="match status" value="1"/>
</dbReference>
<dbReference type="Pfam" id="PF00015">
    <property type="entry name" value="MCPsignal"/>
    <property type="match status" value="1"/>
</dbReference>
<evidence type="ECO:0000259" key="8">
    <source>
        <dbReference type="PROSITE" id="PS50885"/>
    </source>
</evidence>
<feature type="domain" description="HAMP" evidence="8">
    <location>
        <begin position="347"/>
        <end position="402"/>
    </location>
</feature>
<dbReference type="GO" id="GO:0006935">
    <property type="term" value="P:chemotaxis"/>
    <property type="evidence" value="ECO:0007669"/>
    <property type="project" value="UniProtKB-ARBA"/>
</dbReference>
<dbReference type="SMART" id="SM00283">
    <property type="entry name" value="MA"/>
    <property type="match status" value="1"/>
</dbReference>
<feature type="coiled-coil region" evidence="5">
    <location>
        <begin position="419"/>
        <end position="446"/>
    </location>
</feature>
<evidence type="ECO:0000313" key="9">
    <source>
        <dbReference type="EMBL" id="KGK08846.1"/>
    </source>
</evidence>